<feature type="compositionally biased region" description="Basic and acidic residues" evidence="1">
    <location>
        <begin position="112"/>
        <end position="131"/>
    </location>
</feature>
<feature type="region of interest" description="Disordered" evidence="1">
    <location>
        <begin position="74"/>
        <end position="131"/>
    </location>
</feature>
<evidence type="ECO:0000313" key="3">
    <source>
        <dbReference type="Proteomes" id="UP000672032"/>
    </source>
</evidence>
<accession>A0A8A3P5N5</accession>
<protein>
    <submittedName>
        <fullName evidence="2">Uncharacterized protein</fullName>
    </submittedName>
</protein>
<reference evidence="2" key="1">
    <citation type="submission" date="2020-10" db="EMBL/GenBank/DDBJ databases">
        <title>Genome Sequence of Monilinia vaccinii-corymbosi Sheds Light on Mummy Berry Disease Infection of Blueberry and Mating Type.</title>
        <authorList>
            <person name="Yow A.G."/>
            <person name="Zhang Y."/>
            <person name="Bansal K."/>
            <person name="Eacker S.M."/>
            <person name="Sullivan S."/>
            <person name="Liachko I."/>
            <person name="Cubeta M.A."/>
            <person name="Rollins J.A."/>
            <person name="Ashrafi H."/>
        </authorList>
    </citation>
    <scope>NUCLEOTIDE SEQUENCE</scope>
    <source>
        <strain evidence="2">RL-1</strain>
    </source>
</reference>
<sequence>MKTGREHVNRQRGFYTFVTGSQKRDQRSKQIIDKGALFGGVNSLGSFGIMLHSASFGIHHVAARIIYLIGNWNKTSGSRRKPEAKGDNKYGAVGDQESESDEEAGVVRKHQKSVDSEEKSEEARAGYEKRS</sequence>
<dbReference type="AlphaFoldDB" id="A0A8A3P5N5"/>
<dbReference type="EMBL" id="CP063405">
    <property type="protein sequence ID" value="QSZ28808.1"/>
    <property type="molecule type" value="Genomic_DNA"/>
</dbReference>
<gene>
    <name evidence="2" type="ORF">DSL72_003313</name>
</gene>
<keyword evidence="3" id="KW-1185">Reference proteome</keyword>
<organism evidence="2 3">
    <name type="scientific">Monilinia vaccinii-corymbosi</name>
    <dbReference type="NCBI Taxonomy" id="61207"/>
    <lineage>
        <taxon>Eukaryota</taxon>
        <taxon>Fungi</taxon>
        <taxon>Dikarya</taxon>
        <taxon>Ascomycota</taxon>
        <taxon>Pezizomycotina</taxon>
        <taxon>Leotiomycetes</taxon>
        <taxon>Helotiales</taxon>
        <taxon>Sclerotiniaceae</taxon>
        <taxon>Monilinia</taxon>
    </lineage>
</organism>
<dbReference type="Proteomes" id="UP000672032">
    <property type="component" value="Chromosome 1"/>
</dbReference>
<name>A0A8A3P5N5_9HELO</name>
<evidence type="ECO:0000313" key="2">
    <source>
        <dbReference type="EMBL" id="QSZ28808.1"/>
    </source>
</evidence>
<proteinExistence type="predicted"/>
<evidence type="ECO:0000256" key="1">
    <source>
        <dbReference type="SAM" id="MobiDB-lite"/>
    </source>
</evidence>